<feature type="domain" description="PIN" evidence="2">
    <location>
        <begin position="7"/>
        <end position="119"/>
    </location>
</feature>
<comment type="caution">
    <text evidence="3">The sequence shown here is derived from an EMBL/GenBank/DDBJ whole genome shotgun (WGS) entry which is preliminary data.</text>
</comment>
<evidence type="ECO:0000313" key="4">
    <source>
        <dbReference type="Proteomes" id="UP000620559"/>
    </source>
</evidence>
<evidence type="ECO:0000256" key="1">
    <source>
        <dbReference type="SAM" id="MobiDB-lite"/>
    </source>
</evidence>
<dbReference type="Pfam" id="PF13470">
    <property type="entry name" value="PIN_3"/>
    <property type="match status" value="1"/>
</dbReference>
<accession>A0A8J7F2K9</accession>
<organism evidence="3 4">
    <name type="scientific">Plectonema cf. radiosum LEGE 06105</name>
    <dbReference type="NCBI Taxonomy" id="945769"/>
    <lineage>
        <taxon>Bacteria</taxon>
        <taxon>Bacillati</taxon>
        <taxon>Cyanobacteriota</taxon>
        <taxon>Cyanophyceae</taxon>
        <taxon>Oscillatoriophycideae</taxon>
        <taxon>Oscillatoriales</taxon>
        <taxon>Microcoleaceae</taxon>
        <taxon>Plectonema</taxon>
    </lineage>
</organism>
<name>A0A8J7F2K9_9CYAN</name>
<dbReference type="AlphaFoldDB" id="A0A8J7F2K9"/>
<dbReference type="SUPFAM" id="SSF88723">
    <property type="entry name" value="PIN domain-like"/>
    <property type="match status" value="1"/>
</dbReference>
<dbReference type="NCBIfam" id="TIGR00305">
    <property type="entry name" value="putative toxin-antitoxin system toxin component, PIN family"/>
    <property type="match status" value="1"/>
</dbReference>
<protein>
    <submittedName>
        <fullName evidence="3">Putative toxin-antitoxin system toxin component, PIN family</fullName>
    </submittedName>
</protein>
<evidence type="ECO:0000313" key="3">
    <source>
        <dbReference type="EMBL" id="MBE9211194.1"/>
    </source>
</evidence>
<dbReference type="PANTHER" id="PTHR34610:SF3">
    <property type="entry name" value="SSL7007 PROTEIN"/>
    <property type="match status" value="1"/>
</dbReference>
<gene>
    <name evidence="3" type="ORF">IQ247_00420</name>
</gene>
<sequence>MPDNKPIKAIIDTNLWISFLIGKQLASLKSLLVEGTIQPVFSQQLLDEITIVTQKPKLQKYFSPEKVIDLIIFLESIGLVVEIKSSVLLCRDVKDNYLLALAKDSQADYLITGDEDLLILDSFEGTVILNYQSFLAMISQFGWFWCLGSWRSPLMLLRQSPSLIHQTSLPSGFQSSPTQKTASYRRAIPTP</sequence>
<feature type="compositionally biased region" description="Polar residues" evidence="1">
    <location>
        <begin position="168"/>
        <end position="182"/>
    </location>
</feature>
<dbReference type="InterPro" id="IPR002850">
    <property type="entry name" value="PIN_toxin-like"/>
</dbReference>
<proteinExistence type="predicted"/>
<feature type="region of interest" description="Disordered" evidence="1">
    <location>
        <begin position="168"/>
        <end position="191"/>
    </location>
</feature>
<dbReference type="EMBL" id="JADEWL010000001">
    <property type="protein sequence ID" value="MBE9211194.1"/>
    <property type="molecule type" value="Genomic_DNA"/>
</dbReference>
<keyword evidence="4" id="KW-1185">Reference proteome</keyword>
<dbReference type="InterPro" id="IPR029060">
    <property type="entry name" value="PIN-like_dom_sf"/>
</dbReference>
<dbReference type="RefSeq" id="WP_193915644.1">
    <property type="nucleotide sequence ID" value="NZ_JADEWL010000001.1"/>
</dbReference>
<evidence type="ECO:0000259" key="2">
    <source>
        <dbReference type="SMART" id="SM00670"/>
    </source>
</evidence>
<dbReference type="Proteomes" id="UP000620559">
    <property type="component" value="Unassembled WGS sequence"/>
</dbReference>
<dbReference type="PANTHER" id="PTHR34610">
    <property type="entry name" value="SSL7007 PROTEIN"/>
    <property type="match status" value="1"/>
</dbReference>
<dbReference type="InterPro" id="IPR002716">
    <property type="entry name" value="PIN_dom"/>
</dbReference>
<dbReference type="SMART" id="SM00670">
    <property type="entry name" value="PINc"/>
    <property type="match status" value="1"/>
</dbReference>
<reference evidence="3" key="1">
    <citation type="submission" date="2020-10" db="EMBL/GenBank/DDBJ databases">
        <authorList>
            <person name="Castelo-Branco R."/>
            <person name="Eusebio N."/>
            <person name="Adriana R."/>
            <person name="Vieira A."/>
            <person name="Brugerolle De Fraissinette N."/>
            <person name="Rezende De Castro R."/>
            <person name="Schneider M.P."/>
            <person name="Vasconcelos V."/>
            <person name="Leao P.N."/>
        </authorList>
    </citation>
    <scope>NUCLEOTIDE SEQUENCE</scope>
    <source>
        <strain evidence="3">LEGE 06105</strain>
    </source>
</reference>